<dbReference type="EMBL" id="JACHJR010000001">
    <property type="protein sequence ID" value="MBB4946071.1"/>
    <property type="molecule type" value="Genomic_DNA"/>
</dbReference>
<feature type="region of interest" description="Disordered" evidence="3">
    <location>
        <begin position="806"/>
        <end position="832"/>
    </location>
</feature>
<dbReference type="RefSeq" id="WP_184912872.1">
    <property type="nucleotide sequence ID" value="NZ_JACHJR010000001.1"/>
</dbReference>
<dbReference type="Pfam" id="PF00196">
    <property type="entry name" value="GerE"/>
    <property type="match status" value="1"/>
</dbReference>
<name>A0A7W7S8X1_9ACTN</name>
<keyword evidence="6" id="KW-1185">Reference proteome</keyword>
<accession>A0A7W7S8X1</accession>
<dbReference type="PRINTS" id="PR00038">
    <property type="entry name" value="HTHLUXR"/>
</dbReference>
<comment type="caution">
    <text evidence="5">The sequence shown here is derived from an EMBL/GenBank/DDBJ whole genome shotgun (WGS) entry which is preliminary data.</text>
</comment>
<dbReference type="GO" id="GO:0004016">
    <property type="term" value="F:adenylate cyclase activity"/>
    <property type="evidence" value="ECO:0007669"/>
    <property type="project" value="TreeGrafter"/>
</dbReference>
<evidence type="ECO:0000259" key="4">
    <source>
        <dbReference type="PROSITE" id="PS50043"/>
    </source>
</evidence>
<protein>
    <submittedName>
        <fullName evidence="5">DNA-binding CsgD family transcriptional regulator/tetratricopeptide (TPR) repeat protein</fullName>
    </submittedName>
</protein>
<reference evidence="5 6" key="1">
    <citation type="submission" date="2020-08" db="EMBL/GenBank/DDBJ databases">
        <title>Sequencing the genomes of 1000 actinobacteria strains.</title>
        <authorList>
            <person name="Klenk H.-P."/>
        </authorList>
    </citation>
    <scope>NUCLEOTIDE SEQUENCE [LARGE SCALE GENOMIC DNA]</scope>
    <source>
        <strain evidence="5 6">DSM 44786</strain>
    </source>
</reference>
<evidence type="ECO:0000256" key="2">
    <source>
        <dbReference type="ARBA" id="ARBA00022840"/>
    </source>
</evidence>
<dbReference type="GO" id="GO:0005737">
    <property type="term" value="C:cytoplasm"/>
    <property type="evidence" value="ECO:0007669"/>
    <property type="project" value="TreeGrafter"/>
</dbReference>
<dbReference type="InterPro" id="IPR027417">
    <property type="entry name" value="P-loop_NTPase"/>
</dbReference>
<dbReference type="InterPro" id="IPR036388">
    <property type="entry name" value="WH-like_DNA-bd_sf"/>
</dbReference>
<dbReference type="CDD" id="cd06170">
    <property type="entry name" value="LuxR_C_like"/>
    <property type="match status" value="1"/>
</dbReference>
<evidence type="ECO:0000256" key="1">
    <source>
        <dbReference type="ARBA" id="ARBA00022741"/>
    </source>
</evidence>
<feature type="domain" description="HTH luxR-type" evidence="4">
    <location>
        <begin position="741"/>
        <end position="806"/>
    </location>
</feature>
<keyword evidence="1" id="KW-0547">Nucleotide-binding</keyword>
<evidence type="ECO:0000313" key="5">
    <source>
        <dbReference type="EMBL" id="MBB4946071.1"/>
    </source>
</evidence>
<dbReference type="InterPro" id="IPR016032">
    <property type="entry name" value="Sig_transdc_resp-reg_C-effctor"/>
</dbReference>
<dbReference type="SUPFAM" id="SSF52540">
    <property type="entry name" value="P-loop containing nucleoside triphosphate hydrolases"/>
    <property type="match status" value="1"/>
</dbReference>
<evidence type="ECO:0000313" key="6">
    <source>
        <dbReference type="Proteomes" id="UP000573327"/>
    </source>
</evidence>
<sequence length="832" mass="86497">MTTEPDRDALVGRRGELQLLEQALRLTRSTGADGHARIVSVGGEPWIGKTRLLAELAALAGTEGWRVAVGRAGRTGTATPFELVVDALDDQLALSGLELPDRLAGRLSRVFPALGGAGAEVSGGDEYWLIRAVRSVLELLADGPGLLLVLDDAHRADPLTLDLLDHLARHPPRGRLLTVLAHRDSPAANRLATLRGTGGGQPWHHLELGPLAAHEAAALLGPGLDPVDRQVLLRDAAGVPGLLRACARPDPEPVGTFELATAQPTPGGGPVALDFGPLSGAAWRTAWAAATLGGAVTPQPVAEVAGLPLAQVLLAIDELQAEALLRPEPDGPGFRFRHPAVRALLLRGGRAGWQYGAAGRAVSALRRTGAPAGLPAAHLERAPSLGPTERQLLLAGATADLYRAPAAAVRRLRRWAAETGEPAAIAAQLGQALTLAGRGEEALAAYAGARTAEDRQLTAEAESSALRGLGRWAAARELLASAEGVELAWAALALEVGDPVGGRTAAQWAEHGYLRAGRLGDAAAQAHALALLAAAHAADERFAEAAEVAGAAAERLAGRELPLHRLESVRWLTEAELYLGRRHRAEALLGRAFEAVLDSGQWQLLGRTALGLSRARWEAGDLAGAADRAVLAVAAGRRFPSPPLAVDALLWHSRIRLAGRDVPGAHRAAAAAGREAAGLGRLWQRRVEETLRILGTVPATAEAVPVRRPPGAGLTALTDAQLLDAGLADVGLADAGPDRTEPPGLAGLSRREVQVALLVSEGCTNQQIAGRMGVSAKTVETYLSRIFRKLGIVSRAQVAHLVGLDGRLRRPSGPGGPAPRIGGNPWSGPGAV</sequence>
<evidence type="ECO:0000256" key="3">
    <source>
        <dbReference type="SAM" id="MobiDB-lite"/>
    </source>
</evidence>
<dbReference type="GO" id="GO:0003677">
    <property type="term" value="F:DNA binding"/>
    <property type="evidence" value="ECO:0007669"/>
    <property type="project" value="UniProtKB-KW"/>
</dbReference>
<dbReference type="GO" id="GO:0005524">
    <property type="term" value="F:ATP binding"/>
    <property type="evidence" value="ECO:0007669"/>
    <property type="project" value="UniProtKB-KW"/>
</dbReference>
<dbReference type="SMART" id="SM00421">
    <property type="entry name" value="HTH_LUXR"/>
    <property type="match status" value="1"/>
</dbReference>
<dbReference type="Gene3D" id="1.10.10.10">
    <property type="entry name" value="Winged helix-like DNA-binding domain superfamily/Winged helix DNA-binding domain"/>
    <property type="match status" value="1"/>
</dbReference>
<dbReference type="InterPro" id="IPR000792">
    <property type="entry name" value="Tscrpt_reg_LuxR_C"/>
</dbReference>
<dbReference type="PROSITE" id="PS50043">
    <property type="entry name" value="HTH_LUXR_2"/>
    <property type="match status" value="1"/>
</dbReference>
<dbReference type="PANTHER" id="PTHR16305">
    <property type="entry name" value="TESTICULAR SOLUBLE ADENYLYL CYCLASE"/>
    <property type="match status" value="1"/>
</dbReference>
<dbReference type="AlphaFoldDB" id="A0A7W7S8X1"/>
<dbReference type="Proteomes" id="UP000573327">
    <property type="component" value="Unassembled WGS sequence"/>
</dbReference>
<dbReference type="PANTHER" id="PTHR16305:SF35">
    <property type="entry name" value="TRANSCRIPTIONAL ACTIVATOR DOMAIN"/>
    <property type="match status" value="1"/>
</dbReference>
<dbReference type="GO" id="GO:0006355">
    <property type="term" value="P:regulation of DNA-templated transcription"/>
    <property type="evidence" value="ECO:0007669"/>
    <property type="project" value="InterPro"/>
</dbReference>
<dbReference type="Pfam" id="PF13191">
    <property type="entry name" value="AAA_16"/>
    <property type="match status" value="1"/>
</dbReference>
<dbReference type="InterPro" id="IPR041664">
    <property type="entry name" value="AAA_16"/>
</dbReference>
<dbReference type="PROSITE" id="PS00622">
    <property type="entry name" value="HTH_LUXR_1"/>
    <property type="match status" value="1"/>
</dbReference>
<organism evidence="5 6">
    <name type="scientific">Kitasatospora gansuensis</name>
    <dbReference type="NCBI Taxonomy" id="258050"/>
    <lineage>
        <taxon>Bacteria</taxon>
        <taxon>Bacillati</taxon>
        <taxon>Actinomycetota</taxon>
        <taxon>Actinomycetes</taxon>
        <taxon>Kitasatosporales</taxon>
        <taxon>Streptomycetaceae</taxon>
        <taxon>Kitasatospora</taxon>
    </lineage>
</organism>
<keyword evidence="5" id="KW-0238">DNA-binding</keyword>
<keyword evidence="2" id="KW-0067">ATP-binding</keyword>
<dbReference type="SUPFAM" id="SSF46894">
    <property type="entry name" value="C-terminal effector domain of the bipartite response regulators"/>
    <property type="match status" value="1"/>
</dbReference>
<gene>
    <name evidence="5" type="ORF">F4556_001606</name>
</gene>
<proteinExistence type="predicted"/>